<dbReference type="Proteomes" id="UP001500547">
    <property type="component" value="Unassembled WGS sequence"/>
</dbReference>
<accession>A0ABP9QQL0</accession>
<dbReference type="PANTHER" id="PTHR43155:SF2">
    <property type="entry name" value="CYCLIC DI-GMP PHOSPHODIESTERASE PA4108"/>
    <property type="match status" value="1"/>
</dbReference>
<dbReference type="SUPFAM" id="SSF109604">
    <property type="entry name" value="HD-domain/PDEase-like"/>
    <property type="match status" value="1"/>
</dbReference>
<comment type="caution">
    <text evidence="1">The sequence shown here is derived from an EMBL/GenBank/DDBJ whole genome shotgun (WGS) entry which is preliminary data.</text>
</comment>
<evidence type="ECO:0000313" key="1">
    <source>
        <dbReference type="EMBL" id="GAA5165829.1"/>
    </source>
</evidence>
<evidence type="ECO:0000313" key="2">
    <source>
        <dbReference type="Proteomes" id="UP001500547"/>
    </source>
</evidence>
<evidence type="ECO:0008006" key="3">
    <source>
        <dbReference type="Google" id="ProtNLM"/>
    </source>
</evidence>
<dbReference type="CDD" id="cd00077">
    <property type="entry name" value="HDc"/>
    <property type="match status" value="1"/>
</dbReference>
<dbReference type="EMBL" id="BAABLD010000008">
    <property type="protein sequence ID" value="GAA5165829.1"/>
    <property type="molecule type" value="Genomic_DNA"/>
</dbReference>
<name>A0ABP9QQL0_9RHOO</name>
<dbReference type="Gene3D" id="1.10.3210.10">
    <property type="entry name" value="Hypothetical protein af1432"/>
    <property type="match status" value="1"/>
</dbReference>
<keyword evidence="2" id="KW-1185">Reference proteome</keyword>
<reference evidence="2" key="1">
    <citation type="journal article" date="2019" name="Int. J. Syst. Evol. Microbiol.">
        <title>The Global Catalogue of Microorganisms (GCM) 10K type strain sequencing project: providing services to taxonomists for standard genome sequencing and annotation.</title>
        <authorList>
            <consortium name="The Broad Institute Genomics Platform"/>
            <consortium name="The Broad Institute Genome Sequencing Center for Infectious Disease"/>
            <person name="Wu L."/>
            <person name="Ma J."/>
        </authorList>
    </citation>
    <scope>NUCLEOTIDE SEQUENCE [LARGE SCALE GENOMIC DNA]</scope>
    <source>
        <strain evidence="2">JCM 18715</strain>
    </source>
</reference>
<protein>
    <recommendedName>
        <fullName evidence="3">Phosphohydrolase</fullName>
    </recommendedName>
</protein>
<dbReference type="InterPro" id="IPR003607">
    <property type="entry name" value="HD/PDEase_dom"/>
</dbReference>
<gene>
    <name evidence="1" type="ORF">GCM10025770_21980</name>
</gene>
<proteinExistence type="predicted"/>
<dbReference type="Pfam" id="PF13487">
    <property type="entry name" value="HD_5"/>
    <property type="match status" value="1"/>
</dbReference>
<sequence length="365" mass="40674">MLGEPLPWDVLDMGGTLLLRKGYVLRNEEQREELLERGMYVDAAEYRAHENRKRVAVYDPMYLMEAVQARLAWLLEAKPCDGSFVAEVKQLSEQVSQLAQRSPDLAIAAMQILEHRNYPIAHSMHTAVLACLLARRAGWDDDKRETALCAALTMNIAMAELQLTLRNQREAPTAEQRARINEHPAEGAKALMVCRVDDNEWLRAVLEHHELPEGTGYPRRVKNPSDIALLINACDIFAAKLSPRAYRKPVVGSEATKILFTKLGQNPANPWPGMLVKEVGIYPPGTLVKLVNGEIGVVYMRGATAKSPLVMGLINSKGMPFLEPVQRKTDEPGFGVAAVMPLDKALVGLNFEQIWHKRTRNAQAA</sequence>
<dbReference type="PANTHER" id="PTHR43155">
    <property type="entry name" value="CYCLIC DI-GMP PHOSPHODIESTERASE PA4108-RELATED"/>
    <property type="match status" value="1"/>
</dbReference>
<organism evidence="1 2">
    <name type="scientific">Viridibacterium curvum</name>
    <dbReference type="NCBI Taxonomy" id="1101404"/>
    <lineage>
        <taxon>Bacteria</taxon>
        <taxon>Pseudomonadati</taxon>
        <taxon>Pseudomonadota</taxon>
        <taxon>Betaproteobacteria</taxon>
        <taxon>Rhodocyclales</taxon>
        <taxon>Rhodocyclaceae</taxon>
        <taxon>Viridibacterium</taxon>
    </lineage>
</organism>